<keyword evidence="3" id="KW-1185">Reference proteome</keyword>
<dbReference type="RefSeq" id="WP_110075060.1">
    <property type="nucleotide sequence ID" value="NZ_QGTT01000002.1"/>
</dbReference>
<protein>
    <recommendedName>
        <fullName evidence="4">Lipoprotein</fullName>
    </recommendedName>
</protein>
<organism evidence="2 3">
    <name type="scientific">Pseudidiomarina maritima</name>
    <dbReference type="NCBI Taxonomy" id="519453"/>
    <lineage>
        <taxon>Bacteria</taxon>
        <taxon>Pseudomonadati</taxon>
        <taxon>Pseudomonadota</taxon>
        <taxon>Gammaproteobacteria</taxon>
        <taxon>Alteromonadales</taxon>
        <taxon>Idiomarinaceae</taxon>
        <taxon>Pseudidiomarina</taxon>
    </lineage>
</organism>
<gene>
    <name evidence="2" type="ORF">DET45_102119</name>
</gene>
<dbReference type="PROSITE" id="PS51257">
    <property type="entry name" value="PROKAR_LIPOPROTEIN"/>
    <property type="match status" value="1"/>
</dbReference>
<keyword evidence="1" id="KW-0175">Coiled coil</keyword>
<evidence type="ECO:0008006" key="4">
    <source>
        <dbReference type="Google" id="ProtNLM"/>
    </source>
</evidence>
<name>A0A317QFP9_9GAMM</name>
<dbReference type="InterPro" id="IPR016875">
    <property type="entry name" value="UCP028200"/>
</dbReference>
<evidence type="ECO:0000313" key="3">
    <source>
        <dbReference type="Proteomes" id="UP000246964"/>
    </source>
</evidence>
<dbReference type="EMBL" id="QGTT01000002">
    <property type="protein sequence ID" value="PWW15116.1"/>
    <property type="molecule type" value="Genomic_DNA"/>
</dbReference>
<feature type="coiled-coil region" evidence="1">
    <location>
        <begin position="118"/>
        <end position="146"/>
    </location>
</feature>
<accession>A0A317QFP9</accession>
<dbReference type="OrthoDB" id="5767052at2"/>
<evidence type="ECO:0000256" key="1">
    <source>
        <dbReference type="SAM" id="Coils"/>
    </source>
</evidence>
<dbReference type="PIRSF" id="PIRSF028200">
    <property type="entry name" value="UCP028200"/>
    <property type="match status" value="1"/>
</dbReference>
<comment type="caution">
    <text evidence="2">The sequence shown here is derived from an EMBL/GenBank/DDBJ whole genome shotgun (WGS) entry which is preliminary data.</text>
</comment>
<dbReference type="Proteomes" id="UP000246964">
    <property type="component" value="Unassembled WGS sequence"/>
</dbReference>
<dbReference type="AlphaFoldDB" id="A0A317QFP9"/>
<evidence type="ECO:0000313" key="2">
    <source>
        <dbReference type="EMBL" id="PWW15116.1"/>
    </source>
</evidence>
<reference evidence="2 3" key="1">
    <citation type="submission" date="2018-05" db="EMBL/GenBank/DDBJ databases">
        <title>Freshwater and sediment microbial communities from various areas in North America, analyzing microbe dynamics in response to fracking.</title>
        <authorList>
            <person name="Lamendella R."/>
        </authorList>
    </citation>
    <scope>NUCLEOTIDE SEQUENCE [LARGE SCALE GENOMIC DNA]</scope>
    <source>
        <strain evidence="2 3">125B1</strain>
    </source>
</reference>
<dbReference type="Pfam" id="PF19795">
    <property type="entry name" value="DUF6279"/>
    <property type="match status" value="1"/>
</dbReference>
<sequence length="280" mass="33535">MLKKLTLLAMLTFLVGCSTQLGYRFADTIIEWQLSSIVELRPELQRDVDQVITDLHQWHAREEMPRYQQELAKIRTAIANDEVDAAFLDTSYEAVWQAWQRILEQLEPHAQSLLPRLNDTERAQLRESLEQRQQQQIEEFKERQQEDQPQRRLQRAEKNVKTWLGSVNSEQRQLLRQWLAQRVDNQQQWLLYSMQWQAQFLLLVDYPQQQDFEQQLKLLMFSPQELRSDEFQQSIEANRVLTTDLVLAIYASMDAKQKRHLLRKIDGYLDDIDGIVRYYQ</sequence>
<proteinExistence type="predicted"/>